<name>A0A0A9C2N9_ARUDO</name>
<dbReference type="EMBL" id="GBRH01230285">
    <property type="protein sequence ID" value="JAD67610.1"/>
    <property type="molecule type" value="Transcribed_RNA"/>
</dbReference>
<reference evidence="1" key="2">
    <citation type="journal article" date="2015" name="Data Brief">
        <title>Shoot transcriptome of the giant reed, Arundo donax.</title>
        <authorList>
            <person name="Barrero R.A."/>
            <person name="Guerrero F.D."/>
            <person name="Moolhuijzen P."/>
            <person name="Goolsby J.A."/>
            <person name="Tidwell J."/>
            <person name="Bellgard S.E."/>
            <person name="Bellgard M.I."/>
        </authorList>
    </citation>
    <scope>NUCLEOTIDE SEQUENCE</scope>
    <source>
        <tissue evidence="1">Shoot tissue taken approximately 20 cm above the soil surface</tissue>
    </source>
</reference>
<organism evidence="1">
    <name type="scientific">Arundo donax</name>
    <name type="common">Giant reed</name>
    <name type="synonym">Donax arundinaceus</name>
    <dbReference type="NCBI Taxonomy" id="35708"/>
    <lineage>
        <taxon>Eukaryota</taxon>
        <taxon>Viridiplantae</taxon>
        <taxon>Streptophyta</taxon>
        <taxon>Embryophyta</taxon>
        <taxon>Tracheophyta</taxon>
        <taxon>Spermatophyta</taxon>
        <taxon>Magnoliopsida</taxon>
        <taxon>Liliopsida</taxon>
        <taxon>Poales</taxon>
        <taxon>Poaceae</taxon>
        <taxon>PACMAD clade</taxon>
        <taxon>Arundinoideae</taxon>
        <taxon>Arundineae</taxon>
        <taxon>Arundo</taxon>
    </lineage>
</organism>
<sequence>MPPLPQLHRR</sequence>
<evidence type="ECO:0000313" key="1">
    <source>
        <dbReference type="EMBL" id="JAD67610.1"/>
    </source>
</evidence>
<protein>
    <submittedName>
        <fullName evidence="1">Uncharacterized protein</fullName>
    </submittedName>
</protein>
<proteinExistence type="predicted"/>
<accession>A0A0A9C2N9</accession>
<reference evidence="1" key="1">
    <citation type="submission" date="2014-09" db="EMBL/GenBank/DDBJ databases">
        <authorList>
            <person name="Magalhaes I.L.F."/>
            <person name="Oliveira U."/>
            <person name="Santos F.R."/>
            <person name="Vidigal T.H.D.A."/>
            <person name="Brescovit A.D."/>
            <person name="Santos A.J."/>
        </authorList>
    </citation>
    <scope>NUCLEOTIDE SEQUENCE</scope>
    <source>
        <tissue evidence="1">Shoot tissue taken approximately 20 cm above the soil surface</tissue>
    </source>
</reference>